<sequence>MKILVADDNASVRRILGAMLTAWGYTVVIAADGREAWNILQQKDSPHFAILDWMMPEMDGIDICKNLRSLSTSFPPYVILLTCRGQKEDVVAGLAAGADDYVTKPFEAEELRARVEVGKRYLELQNSLKERMSELQQQGNELRKSNRALMLLNKSNHLLATARSEDELLQNICNEMVDSAGYRLAWIGLTSESPNLRLLPIAQSGFENGALEAMRLAWSDADPSRSPAGKAILSGRPAIIRNILNNKNYSHRLVEAASRGFASLVSIPFTIAQAQQGTLNIYAKEPDAFDGEEIKLLIKLAENLAYGINSTRTARERRQFEEELQRERDQAQLYLDVAGVLMVALDTNGNITLINKKGCSILDDSQQNLLGKNWFSDFMPADSKLELEASYLSLMEQGIGFQEYFERTIVTQSGSQRVLAVHASLLRDKDAKITGALLSGEDITERKYAEKALRTSEENYRSLFDRVVSSTSAIAAYRSGSEDS</sequence>
<name>A0AAW4KVY0_9BACT</name>
<evidence type="ECO:0000259" key="11">
    <source>
        <dbReference type="PROSITE" id="PS50112"/>
    </source>
</evidence>
<gene>
    <name evidence="13" type="ORF">KI809_00155</name>
</gene>
<dbReference type="GO" id="GO:0032993">
    <property type="term" value="C:protein-DNA complex"/>
    <property type="evidence" value="ECO:0007669"/>
    <property type="project" value="TreeGrafter"/>
</dbReference>
<dbReference type="PROSITE" id="PS50112">
    <property type="entry name" value="PAS"/>
    <property type="match status" value="1"/>
</dbReference>
<dbReference type="Pfam" id="PF00072">
    <property type="entry name" value="Response_reg"/>
    <property type="match status" value="1"/>
</dbReference>
<accession>A0AAW4KVY0</accession>
<dbReference type="SUPFAM" id="SSF52172">
    <property type="entry name" value="CheY-like"/>
    <property type="match status" value="1"/>
</dbReference>
<dbReference type="NCBIfam" id="TIGR00229">
    <property type="entry name" value="sensory_box"/>
    <property type="match status" value="1"/>
</dbReference>
<keyword evidence="6" id="KW-0238">DNA-binding</keyword>
<dbReference type="Proteomes" id="UP000811899">
    <property type="component" value="Unassembled WGS sequence"/>
</dbReference>
<dbReference type="InterPro" id="IPR029016">
    <property type="entry name" value="GAF-like_dom_sf"/>
</dbReference>
<evidence type="ECO:0000256" key="9">
    <source>
        <dbReference type="SAM" id="Coils"/>
    </source>
</evidence>
<dbReference type="CDD" id="cd17574">
    <property type="entry name" value="REC_OmpR"/>
    <property type="match status" value="1"/>
</dbReference>
<evidence type="ECO:0000259" key="12">
    <source>
        <dbReference type="PROSITE" id="PS50113"/>
    </source>
</evidence>
<protein>
    <submittedName>
        <fullName evidence="13">Response regulator</fullName>
    </submittedName>
</protein>
<dbReference type="GO" id="GO:0000156">
    <property type="term" value="F:phosphorelay response regulator activity"/>
    <property type="evidence" value="ECO:0007669"/>
    <property type="project" value="TreeGrafter"/>
</dbReference>
<keyword evidence="7" id="KW-0804">Transcription</keyword>
<keyword evidence="4" id="KW-0902">Two-component regulatory system</keyword>
<comment type="caution">
    <text evidence="13">The sequence shown here is derived from an EMBL/GenBank/DDBJ whole genome shotgun (WGS) entry which is preliminary data.</text>
</comment>
<keyword evidence="1 8" id="KW-0597">Phosphoprotein</keyword>
<evidence type="ECO:0000256" key="1">
    <source>
        <dbReference type="ARBA" id="ARBA00022553"/>
    </source>
</evidence>
<dbReference type="Gene3D" id="3.40.50.2300">
    <property type="match status" value="1"/>
</dbReference>
<dbReference type="Gene3D" id="3.30.450.20">
    <property type="entry name" value="PAS domain"/>
    <property type="match status" value="1"/>
</dbReference>
<feature type="domain" description="Response regulatory" evidence="10">
    <location>
        <begin position="2"/>
        <end position="119"/>
    </location>
</feature>
<evidence type="ECO:0000256" key="4">
    <source>
        <dbReference type="ARBA" id="ARBA00023012"/>
    </source>
</evidence>
<dbReference type="InterPro" id="IPR001789">
    <property type="entry name" value="Sig_transdc_resp-reg_receiver"/>
</dbReference>
<dbReference type="Pfam" id="PF13185">
    <property type="entry name" value="GAF_2"/>
    <property type="match status" value="1"/>
</dbReference>
<dbReference type="SMART" id="SM00091">
    <property type="entry name" value="PAS"/>
    <property type="match status" value="1"/>
</dbReference>
<dbReference type="PANTHER" id="PTHR48111:SF4">
    <property type="entry name" value="DNA-BINDING DUAL TRANSCRIPTIONAL REGULATOR OMPR"/>
    <property type="match status" value="1"/>
</dbReference>
<evidence type="ECO:0000256" key="7">
    <source>
        <dbReference type="ARBA" id="ARBA00023163"/>
    </source>
</evidence>
<dbReference type="InterPro" id="IPR003018">
    <property type="entry name" value="GAF"/>
</dbReference>
<dbReference type="SMART" id="SM00448">
    <property type="entry name" value="REC"/>
    <property type="match status" value="1"/>
</dbReference>
<dbReference type="GO" id="GO:0016301">
    <property type="term" value="F:kinase activity"/>
    <property type="evidence" value="ECO:0007669"/>
    <property type="project" value="UniProtKB-KW"/>
</dbReference>
<dbReference type="InterPro" id="IPR000700">
    <property type="entry name" value="PAS-assoc_C"/>
</dbReference>
<evidence type="ECO:0000256" key="6">
    <source>
        <dbReference type="ARBA" id="ARBA00023125"/>
    </source>
</evidence>
<evidence type="ECO:0000259" key="10">
    <source>
        <dbReference type="PROSITE" id="PS50110"/>
    </source>
</evidence>
<keyword evidence="2" id="KW-0808">Transferase</keyword>
<dbReference type="GO" id="GO:0006355">
    <property type="term" value="P:regulation of DNA-templated transcription"/>
    <property type="evidence" value="ECO:0007669"/>
    <property type="project" value="InterPro"/>
</dbReference>
<evidence type="ECO:0000256" key="3">
    <source>
        <dbReference type="ARBA" id="ARBA00022777"/>
    </source>
</evidence>
<dbReference type="PROSITE" id="PS50113">
    <property type="entry name" value="PAC"/>
    <property type="match status" value="1"/>
</dbReference>
<dbReference type="InterPro" id="IPR039420">
    <property type="entry name" value="WalR-like"/>
</dbReference>
<organism evidence="13 14">
    <name type="scientific">Geoanaerobacter pelophilus</name>
    <dbReference type="NCBI Taxonomy" id="60036"/>
    <lineage>
        <taxon>Bacteria</taxon>
        <taxon>Pseudomonadati</taxon>
        <taxon>Thermodesulfobacteriota</taxon>
        <taxon>Desulfuromonadia</taxon>
        <taxon>Geobacterales</taxon>
        <taxon>Geobacteraceae</taxon>
        <taxon>Geoanaerobacter</taxon>
    </lineage>
</organism>
<dbReference type="EMBL" id="JAHCVJ010000001">
    <property type="protein sequence ID" value="MBT0662701.1"/>
    <property type="molecule type" value="Genomic_DNA"/>
</dbReference>
<dbReference type="Gene3D" id="6.10.250.690">
    <property type="match status" value="1"/>
</dbReference>
<dbReference type="InterPro" id="IPR035965">
    <property type="entry name" value="PAS-like_dom_sf"/>
</dbReference>
<evidence type="ECO:0000313" key="13">
    <source>
        <dbReference type="EMBL" id="MBT0662701.1"/>
    </source>
</evidence>
<evidence type="ECO:0000313" key="14">
    <source>
        <dbReference type="Proteomes" id="UP000811899"/>
    </source>
</evidence>
<dbReference type="SUPFAM" id="SSF55785">
    <property type="entry name" value="PYP-like sensor domain (PAS domain)"/>
    <property type="match status" value="1"/>
</dbReference>
<proteinExistence type="predicted"/>
<dbReference type="InterPro" id="IPR001610">
    <property type="entry name" value="PAC"/>
</dbReference>
<feature type="modified residue" description="4-aspartylphosphate" evidence="8">
    <location>
        <position position="52"/>
    </location>
</feature>
<feature type="domain" description="PAC" evidence="12">
    <location>
        <begin position="403"/>
        <end position="455"/>
    </location>
</feature>
<dbReference type="RefSeq" id="WP_214169503.1">
    <property type="nucleotide sequence ID" value="NZ_JAHCVJ010000001.1"/>
</dbReference>
<dbReference type="InterPro" id="IPR000014">
    <property type="entry name" value="PAS"/>
</dbReference>
<dbReference type="AlphaFoldDB" id="A0AAW4KVY0"/>
<evidence type="ECO:0000256" key="5">
    <source>
        <dbReference type="ARBA" id="ARBA00023015"/>
    </source>
</evidence>
<keyword evidence="5" id="KW-0805">Transcription regulation</keyword>
<keyword evidence="14" id="KW-1185">Reference proteome</keyword>
<dbReference type="PANTHER" id="PTHR48111">
    <property type="entry name" value="REGULATOR OF RPOS"/>
    <property type="match status" value="1"/>
</dbReference>
<evidence type="ECO:0000256" key="8">
    <source>
        <dbReference type="PROSITE-ProRule" id="PRU00169"/>
    </source>
</evidence>
<reference evidence="13 14" key="1">
    <citation type="submission" date="2021-05" db="EMBL/GenBank/DDBJ databases">
        <title>The draft genome of Geobacter pelophilus DSM 12255.</title>
        <authorList>
            <person name="Xu Z."/>
            <person name="Masuda Y."/>
            <person name="Itoh H."/>
            <person name="Senoo K."/>
        </authorList>
    </citation>
    <scope>NUCLEOTIDE SEQUENCE [LARGE SCALE GENOMIC DNA]</scope>
    <source>
        <strain evidence="13 14">DSM 12255</strain>
    </source>
</reference>
<dbReference type="CDD" id="cd00130">
    <property type="entry name" value="PAS"/>
    <property type="match status" value="1"/>
</dbReference>
<dbReference type="GO" id="GO:0000976">
    <property type="term" value="F:transcription cis-regulatory region binding"/>
    <property type="evidence" value="ECO:0007669"/>
    <property type="project" value="TreeGrafter"/>
</dbReference>
<dbReference type="InterPro" id="IPR013767">
    <property type="entry name" value="PAS_fold"/>
</dbReference>
<dbReference type="SMART" id="SM00086">
    <property type="entry name" value="PAC"/>
    <property type="match status" value="1"/>
</dbReference>
<dbReference type="SUPFAM" id="SSF55781">
    <property type="entry name" value="GAF domain-like"/>
    <property type="match status" value="1"/>
</dbReference>
<dbReference type="Pfam" id="PF00989">
    <property type="entry name" value="PAS"/>
    <property type="match status" value="1"/>
</dbReference>
<keyword evidence="3" id="KW-0418">Kinase</keyword>
<feature type="domain" description="PAS" evidence="11">
    <location>
        <begin position="327"/>
        <end position="398"/>
    </location>
</feature>
<keyword evidence="9" id="KW-0175">Coiled coil</keyword>
<dbReference type="GO" id="GO:0005829">
    <property type="term" value="C:cytosol"/>
    <property type="evidence" value="ECO:0007669"/>
    <property type="project" value="TreeGrafter"/>
</dbReference>
<evidence type="ECO:0000256" key="2">
    <source>
        <dbReference type="ARBA" id="ARBA00022679"/>
    </source>
</evidence>
<dbReference type="InterPro" id="IPR011006">
    <property type="entry name" value="CheY-like_superfamily"/>
</dbReference>
<dbReference type="Gene3D" id="3.30.450.40">
    <property type="match status" value="1"/>
</dbReference>
<feature type="coiled-coil region" evidence="9">
    <location>
        <begin position="310"/>
        <end position="337"/>
    </location>
</feature>
<dbReference type="PROSITE" id="PS50110">
    <property type="entry name" value="RESPONSE_REGULATORY"/>
    <property type="match status" value="1"/>
</dbReference>